<comment type="subcellular location">
    <subcellularLocation>
        <location evidence="1">Cell membrane</location>
        <topology evidence="1">Single-pass membrane protein</topology>
    </subcellularLocation>
</comment>
<protein>
    <recommendedName>
        <fullName evidence="3">Sec translocon accessory complex subunit YajC</fullName>
    </recommendedName>
</protein>
<dbReference type="PANTHER" id="PTHR33909:SF1">
    <property type="entry name" value="SEC TRANSLOCON ACCESSORY COMPLEX SUBUNIT YAJC"/>
    <property type="match status" value="1"/>
</dbReference>
<keyword evidence="8" id="KW-1133">Transmembrane helix</keyword>
<dbReference type="GO" id="GO:0005886">
    <property type="term" value="C:plasma membrane"/>
    <property type="evidence" value="ECO:0007669"/>
    <property type="project" value="UniProtKB-SubCell"/>
</dbReference>
<reference evidence="11" key="1">
    <citation type="journal article" date="2014" name="Genome Announc.">
        <title>Draft Genome Sequences of Marine Flavobacterium Nonlabens Strains NR17, NR24, NR27, NR32, NR33, and Ara13.</title>
        <authorList>
            <person name="Nakanishi M."/>
            <person name="Meirelles P."/>
            <person name="Suzuki R."/>
            <person name="Takatani N."/>
            <person name="Mino S."/>
            <person name="Suda W."/>
            <person name="Oshima K."/>
            <person name="Hattori M."/>
            <person name="Ohkuma M."/>
            <person name="Hosokawa M."/>
            <person name="Miyashita K."/>
            <person name="Thompson F.L."/>
            <person name="Niwa A."/>
            <person name="Sawabe T."/>
            <person name="Sawabe T."/>
        </authorList>
    </citation>
    <scope>NUCLEOTIDE SEQUENCE [LARGE SCALE GENOMIC DNA]</scope>
    <source>
        <strain evidence="11">JCM 19294</strain>
    </source>
</reference>
<dbReference type="Proteomes" id="UP000029221">
    <property type="component" value="Unassembled WGS sequence"/>
</dbReference>
<comment type="similarity">
    <text evidence="2">Belongs to the YajC family.</text>
</comment>
<evidence type="ECO:0000256" key="5">
    <source>
        <dbReference type="ARBA" id="ARBA00022475"/>
    </source>
</evidence>
<keyword evidence="4" id="KW-0813">Transport</keyword>
<evidence type="ECO:0000256" key="7">
    <source>
        <dbReference type="ARBA" id="ARBA00022927"/>
    </source>
</evidence>
<evidence type="ECO:0000256" key="9">
    <source>
        <dbReference type="ARBA" id="ARBA00023010"/>
    </source>
</evidence>
<keyword evidence="9" id="KW-0811">Translocation</keyword>
<evidence type="ECO:0000313" key="12">
    <source>
        <dbReference type="Proteomes" id="UP000029221"/>
    </source>
</evidence>
<evidence type="ECO:0000256" key="1">
    <source>
        <dbReference type="ARBA" id="ARBA00004162"/>
    </source>
</evidence>
<evidence type="ECO:0000256" key="4">
    <source>
        <dbReference type="ARBA" id="ARBA00022448"/>
    </source>
</evidence>
<evidence type="ECO:0000256" key="3">
    <source>
        <dbReference type="ARBA" id="ARBA00014962"/>
    </source>
</evidence>
<evidence type="ECO:0000256" key="8">
    <source>
        <dbReference type="ARBA" id="ARBA00022989"/>
    </source>
</evidence>
<gene>
    <name evidence="11" type="ORF">JCM19294_1795</name>
</gene>
<evidence type="ECO:0000256" key="10">
    <source>
        <dbReference type="ARBA" id="ARBA00023136"/>
    </source>
</evidence>
<evidence type="ECO:0000256" key="2">
    <source>
        <dbReference type="ARBA" id="ARBA00006742"/>
    </source>
</evidence>
<name>A0A090Q267_9FLAO</name>
<accession>A0A090Q267</accession>
<dbReference type="GO" id="GO:0015031">
    <property type="term" value="P:protein transport"/>
    <property type="evidence" value="ECO:0007669"/>
    <property type="project" value="UniProtKB-KW"/>
</dbReference>
<keyword evidence="10" id="KW-0472">Membrane</keyword>
<evidence type="ECO:0000313" key="11">
    <source>
        <dbReference type="EMBL" id="GAK96282.1"/>
    </source>
</evidence>
<dbReference type="Pfam" id="PF02699">
    <property type="entry name" value="YajC"/>
    <property type="match status" value="1"/>
</dbReference>
<dbReference type="InterPro" id="IPR003849">
    <property type="entry name" value="Preprotein_translocase_YajC"/>
</dbReference>
<dbReference type="NCBIfam" id="TIGR00739">
    <property type="entry name" value="yajC"/>
    <property type="match status" value="1"/>
</dbReference>
<keyword evidence="6" id="KW-0812">Transmembrane</keyword>
<comment type="caution">
    <text evidence="11">The sequence shown here is derived from an EMBL/GenBank/DDBJ whole genome shotgun (WGS) entry which is preliminary data.</text>
</comment>
<keyword evidence="12" id="KW-1185">Reference proteome</keyword>
<evidence type="ECO:0000256" key="6">
    <source>
        <dbReference type="ARBA" id="ARBA00022692"/>
    </source>
</evidence>
<dbReference type="RefSeq" id="WP_042277499.1">
    <property type="nucleotide sequence ID" value="NZ_BBML01000002.1"/>
</dbReference>
<dbReference type="PANTHER" id="PTHR33909">
    <property type="entry name" value="SEC TRANSLOCON ACCESSORY COMPLEX SUBUNIT YAJC"/>
    <property type="match status" value="1"/>
</dbReference>
<sequence length="97" mass="10737">MDQILAFAPYILVIGIFYFLIIRPQSQKRKAEKEFTESLKVGAKVVTTSGIHGKVNQINEEKGTLVIETGAGKITFERAAVSAELSKKINEPKSDKK</sequence>
<organism evidence="11 12">
    <name type="scientific">Nonlabens tegetincola</name>
    <dbReference type="NCBI Taxonomy" id="323273"/>
    <lineage>
        <taxon>Bacteria</taxon>
        <taxon>Pseudomonadati</taxon>
        <taxon>Bacteroidota</taxon>
        <taxon>Flavobacteriia</taxon>
        <taxon>Flavobacteriales</taxon>
        <taxon>Flavobacteriaceae</taxon>
        <taxon>Nonlabens</taxon>
    </lineage>
</organism>
<dbReference type="SMART" id="SM01323">
    <property type="entry name" value="YajC"/>
    <property type="match status" value="1"/>
</dbReference>
<dbReference type="eggNOG" id="COG1862">
    <property type="taxonomic scope" value="Bacteria"/>
</dbReference>
<dbReference type="PRINTS" id="PR01853">
    <property type="entry name" value="YAJCTRNLCASE"/>
</dbReference>
<dbReference type="AlphaFoldDB" id="A0A090Q267"/>
<keyword evidence="5" id="KW-1003">Cell membrane</keyword>
<dbReference type="STRING" id="319236.BST91_08755"/>
<dbReference type="EMBL" id="BBML01000002">
    <property type="protein sequence ID" value="GAK96282.1"/>
    <property type="molecule type" value="Genomic_DNA"/>
</dbReference>
<proteinExistence type="inferred from homology"/>
<keyword evidence="7" id="KW-0653">Protein transport</keyword>